<dbReference type="Pfam" id="PF05016">
    <property type="entry name" value="ParE_toxin"/>
    <property type="match status" value="1"/>
</dbReference>
<dbReference type="Proteomes" id="UP001077788">
    <property type="component" value="Unassembled WGS sequence"/>
</dbReference>
<dbReference type="AlphaFoldDB" id="A0A9Q4H4S8"/>
<dbReference type="InterPro" id="IPR007712">
    <property type="entry name" value="RelE/ParE_toxin"/>
</dbReference>
<dbReference type="EMBL" id="JAPQFC010000001">
    <property type="protein sequence ID" value="MCY6523125.1"/>
    <property type="molecule type" value="Genomic_DNA"/>
</dbReference>
<sequence length="97" mass="11229">MRHKIIYTHKSLDNIDDIVVNITAFVGNYCAMNVLSDIKSSIDLLAYMPFMGVQGDIKGTREIYPRQYRVVYTVNDLKKEIIILTILHTRRLYPPLA</sequence>
<reference evidence="2" key="1">
    <citation type="journal article" date="2021" name="Vet Sci">
        <title>O-Serogroups and Pathovirotypes of Escherichia coli Isolated from Post-Weaning Piglets Showing Diarrhoea and/or Oedema in South Korea.</title>
        <authorList>
            <person name="Byun J.W."/>
            <person name="Moon B.Y."/>
            <person name="Do K.H."/>
            <person name="Lee K."/>
            <person name="Lee H.Y."/>
            <person name="Kim W.I."/>
            <person name="So B."/>
            <person name="Lee W.K."/>
        </authorList>
    </citation>
    <scope>NUCLEOTIDE SEQUENCE</scope>
    <source>
        <strain evidence="2">84/14</strain>
    </source>
</reference>
<gene>
    <name evidence="2" type="ORF">OYG11_02510</name>
</gene>
<keyword evidence="1" id="KW-1277">Toxin-antitoxin system</keyword>
<dbReference type="SUPFAM" id="SSF143011">
    <property type="entry name" value="RelE-like"/>
    <property type="match status" value="1"/>
</dbReference>
<name>A0A9Q4H4S8_ACTPL</name>
<evidence type="ECO:0000313" key="3">
    <source>
        <dbReference type="Proteomes" id="UP001077788"/>
    </source>
</evidence>
<evidence type="ECO:0000313" key="2">
    <source>
        <dbReference type="EMBL" id="MCY6523125.1"/>
    </source>
</evidence>
<dbReference type="Gene3D" id="3.30.2310.20">
    <property type="entry name" value="RelE-like"/>
    <property type="match status" value="1"/>
</dbReference>
<protein>
    <submittedName>
        <fullName evidence="2">Type II toxin-antitoxin system RelE/ParE family toxin</fullName>
    </submittedName>
</protein>
<dbReference type="RefSeq" id="WP_012262831.1">
    <property type="nucleotide sequence ID" value="NZ_CBDBSU010000003.1"/>
</dbReference>
<organism evidence="2 3">
    <name type="scientific">Actinobacillus pleuropneumoniae</name>
    <name type="common">Haemophilus pleuropneumoniae</name>
    <dbReference type="NCBI Taxonomy" id="715"/>
    <lineage>
        <taxon>Bacteria</taxon>
        <taxon>Pseudomonadati</taxon>
        <taxon>Pseudomonadota</taxon>
        <taxon>Gammaproteobacteria</taxon>
        <taxon>Pasteurellales</taxon>
        <taxon>Pasteurellaceae</taxon>
        <taxon>Actinobacillus</taxon>
    </lineage>
</organism>
<accession>A0A9Q4H4S8</accession>
<proteinExistence type="predicted"/>
<dbReference type="InterPro" id="IPR035093">
    <property type="entry name" value="RelE/ParE_toxin_dom_sf"/>
</dbReference>
<comment type="caution">
    <text evidence="2">The sequence shown here is derived from an EMBL/GenBank/DDBJ whole genome shotgun (WGS) entry which is preliminary data.</text>
</comment>
<evidence type="ECO:0000256" key="1">
    <source>
        <dbReference type="ARBA" id="ARBA00022649"/>
    </source>
</evidence>
<reference evidence="2" key="2">
    <citation type="submission" date="2022-12" db="EMBL/GenBank/DDBJ databases">
        <authorList>
            <person name="Kardos G."/>
            <person name="Sarkozi R."/>
            <person name="Laczko L."/>
            <person name="Marton S."/>
            <person name="Makrai L."/>
            <person name="Banyai K."/>
            <person name="Fodor L."/>
        </authorList>
    </citation>
    <scope>NUCLEOTIDE SEQUENCE</scope>
    <source>
        <strain evidence="2">84/14</strain>
    </source>
</reference>